<dbReference type="RefSeq" id="WP_210662843.1">
    <property type="nucleotide sequence ID" value="NZ_JAGKSP010000014.1"/>
</dbReference>
<dbReference type="Proteomes" id="UP000673394">
    <property type="component" value="Unassembled WGS sequence"/>
</dbReference>
<sequence length="210" mass="24198">MRTNRRWWILLVVSVGVMIPFMLPYMTFDPDNSRVSISSVSIQYPALVAHISFAFVALLTGWSQFVGYIRKRYPRVHRLLGRAYVGSVFLSGILSLVVILYVEEFTKAVSFLVLTGLWLFTSWKGYRTAVHRRFDEHRKWMIRSYGITLVAVCARLAVPLLLLTYGLLNGFSLPAGREGMIEEILKVNIWTAIIIDLVIVEWVILTKQWK</sequence>
<dbReference type="EMBL" id="JAGKSP010000014">
    <property type="protein sequence ID" value="MBP3966013.1"/>
    <property type="molecule type" value="Genomic_DNA"/>
</dbReference>
<reference evidence="2 3" key="1">
    <citation type="submission" date="2021-04" db="EMBL/GenBank/DDBJ databases">
        <title>Paenibacillus sp. DLE-14 whole genome sequence.</title>
        <authorList>
            <person name="Ham Y.J."/>
        </authorList>
    </citation>
    <scope>NUCLEOTIDE SEQUENCE [LARGE SCALE GENOMIC DNA]</scope>
    <source>
        <strain evidence="2 3">DLE-14</strain>
    </source>
</reference>
<organism evidence="2 3">
    <name type="scientific">Paenibacillus lignilyticus</name>
    <dbReference type="NCBI Taxonomy" id="1172615"/>
    <lineage>
        <taxon>Bacteria</taxon>
        <taxon>Bacillati</taxon>
        <taxon>Bacillota</taxon>
        <taxon>Bacilli</taxon>
        <taxon>Bacillales</taxon>
        <taxon>Paenibacillaceae</taxon>
        <taxon>Paenibacillus</taxon>
    </lineage>
</organism>
<feature type="transmembrane region" description="Helical" evidence="1">
    <location>
        <begin position="47"/>
        <end position="69"/>
    </location>
</feature>
<accession>A0ABS5CJG5</accession>
<keyword evidence="3" id="KW-1185">Reference proteome</keyword>
<name>A0ABS5CJG5_9BACL</name>
<keyword evidence="1" id="KW-1133">Transmembrane helix</keyword>
<evidence type="ECO:0000256" key="1">
    <source>
        <dbReference type="SAM" id="Phobius"/>
    </source>
</evidence>
<protein>
    <submittedName>
        <fullName evidence="2">DUF2306 domain-containing protein</fullName>
    </submittedName>
</protein>
<evidence type="ECO:0000313" key="3">
    <source>
        <dbReference type="Proteomes" id="UP000673394"/>
    </source>
</evidence>
<feature type="transmembrane region" description="Helical" evidence="1">
    <location>
        <begin position="147"/>
        <end position="167"/>
    </location>
</feature>
<keyword evidence="1" id="KW-0812">Transmembrane</keyword>
<gene>
    <name evidence="2" type="ORF">I8J30_25240</name>
</gene>
<comment type="caution">
    <text evidence="2">The sequence shown here is derived from an EMBL/GenBank/DDBJ whole genome shotgun (WGS) entry which is preliminary data.</text>
</comment>
<feature type="transmembrane region" description="Helical" evidence="1">
    <location>
        <begin position="7"/>
        <end position="27"/>
    </location>
</feature>
<feature type="transmembrane region" description="Helical" evidence="1">
    <location>
        <begin position="81"/>
        <end position="102"/>
    </location>
</feature>
<proteinExistence type="predicted"/>
<dbReference type="Pfam" id="PF10067">
    <property type="entry name" value="DUF2306"/>
    <property type="match status" value="1"/>
</dbReference>
<keyword evidence="1" id="KW-0472">Membrane</keyword>
<evidence type="ECO:0000313" key="2">
    <source>
        <dbReference type="EMBL" id="MBP3966013.1"/>
    </source>
</evidence>
<feature type="transmembrane region" description="Helical" evidence="1">
    <location>
        <begin position="108"/>
        <end position="126"/>
    </location>
</feature>
<dbReference type="InterPro" id="IPR018750">
    <property type="entry name" value="DUF2306_membrane"/>
</dbReference>
<feature type="transmembrane region" description="Helical" evidence="1">
    <location>
        <begin position="187"/>
        <end position="205"/>
    </location>
</feature>